<dbReference type="PANTHER" id="PTHR45290:SF3">
    <property type="entry name" value="OS01G0649000 PROTEIN"/>
    <property type="match status" value="1"/>
</dbReference>
<keyword evidence="4" id="KW-1185">Reference proteome</keyword>
<gene>
    <name evidence="3" type="ORF">KSP40_PGU007913</name>
</gene>
<dbReference type="PANTHER" id="PTHR45290">
    <property type="entry name" value="OS03G0300300 PROTEIN"/>
    <property type="match status" value="1"/>
</dbReference>
<evidence type="ECO:0000256" key="1">
    <source>
        <dbReference type="SAM" id="MobiDB-lite"/>
    </source>
</evidence>
<feature type="compositionally biased region" description="Basic residues" evidence="1">
    <location>
        <begin position="198"/>
        <end position="207"/>
    </location>
</feature>
<feature type="compositionally biased region" description="Basic residues" evidence="1">
    <location>
        <begin position="8"/>
        <end position="18"/>
    </location>
</feature>
<dbReference type="Pfam" id="PF04003">
    <property type="entry name" value="Utp12"/>
    <property type="match status" value="1"/>
</dbReference>
<evidence type="ECO:0000259" key="2">
    <source>
        <dbReference type="Pfam" id="PF04003"/>
    </source>
</evidence>
<protein>
    <recommendedName>
        <fullName evidence="2">Small-subunit processome Utp12 domain-containing protein</fullName>
    </recommendedName>
</protein>
<feature type="compositionally biased region" description="Basic residues" evidence="1">
    <location>
        <begin position="72"/>
        <end position="81"/>
    </location>
</feature>
<feature type="compositionally biased region" description="Acidic residues" evidence="1">
    <location>
        <begin position="409"/>
        <end position="432"/>
    </location>
</feature>
<feature type="compositionally biased region" description="Basic and acidic residues" evidence="1">
    <location>
        <begin position="19"/>
        <end position="43"/>
    </location>
</feature>
<feature type="compositionally biased region" description="Basic residues" evidence="1">
    <location>
        <begin position="135"/>
        <end position="144"/>
    </location>
</feature>
<feature type="region of interest" description="Disordered" evidence="1">
    <location>
        <begin position="401"/>
        <end position="452"/>
    </location>
</feature>
<reference evidence="3 4" key="1">
    <citation type="journal article" date="2022" name="Nat. Plants">
        <title>Genomes of leafy and leafless Platanthera orchids illuminate the evolution of mycoheterotrophy.</title>
        <authorList>
            <person name="Li M.H."/>
            <person name="Liu K.W."/>
            <person name="Li Z."/>
            <person name="Lu H.C."/>
            <person name="Ye Q.L."/>
            <person name="Zhang D."/>
            <person name="Wang J.Y."/>
            <person name="Li Y.F."/>
            <person name="Zhong Z.M."/>
            <person name="Liu X."/>
            <person name="Yu X."/>
            <person name="Liu D.K."/>
            <person name="Tu X.D."/>
            <person name="Liu B."/>
            <person name="Hao Y."/>
            <person name="Liao X.Y."/>
            <person name="Jiang Y.T."/>
            <person name="Sun W.H."/>
            <person name="Chen J."/>
            <person name="Chen Y.Q."/>
            <person name="Ai Y."/>
            <person name="Zhai J.W."/>
            <person name="Wu S.S."/>
            <person name="Zhou Z."/>
            <person name="Hsiao Y.Y."/>
            <person name="Wu W.L."/>
            <person name="Chen Y.Y."/>
            <person name="Lin Y.F."/>
            <person name="Hsu J.L."/>
            <person name="Li C.Y."/>
            <person name="Wang Z.W."/>
            <person name="Zhao X."/>
            <person name="Zhong W.Y."/>
            <person name="Ma X.K."/>
            <person name="Ma L."/>
            <person name="Huang J."/>
            <person name="Chen G.Z."/>
            <person name="Huang M.Z."/>
            <person name="Huang L."/>
            <person name="Peng D.H."/>
            <person name="Luo Y.B."/>
            <person name="Zou S.Q."/>
            <person name="Chen S.P."/>
            <person name="Lan S."/>
            <person name="Tsai W.C."/>
            <person name="Van de Peer Y."/>
            <person name="Liu Z.J."/>
        </authorList>
    </citation>
    <scope>NUCLEOTIDE SEQUENCE [LARGE SCALE GENOMIC DNA]</scope>
    <source>
        <strain evidence="3">Lor288</strain>
    </source>
</reference>
<name>A0ABR2M2H2_9ASPA</name>
<evidence type="ECO:0000313" key="3">
    <source>
        <dbReference type="EMBL" id="KAK8958244.1"/>
    </source>
</evidence>
<evidence type="ECO:0000313" key="4">
    <source>
        <dbReference type="Proteomes" id="UP001412067"/>
    </source>
</evidence>
<feature type="compositionally biased region" description="Basic and acidic residues" evidence="1">
    <location>
        <begin position="116"/>
        <end position="134"/>
    </location>
</feature>
<feature type="region of interest" description="Disordered" evidence="1">
    <location>
        <begin position="1"/>
        <end position="234"/>
    </location>
</feature>
<feature type="compositionally biased region" description="Basic and acidic residues" evidence="1">
    <location>
        <begin position="208"/>
        <end position="224"/>
    </location>
</feature>
<proteinExistence type="predicted"/>
<dbReference type="Proteomes" id="UP001412067">
    <property type="component" value="Unassembled WGS sequence"/>
</dbReference>
<accession>A0ABR2M2H2</accession>
<sequence>MADSKAMATHKHKKKSKKRELSYLDCSIREKRVNGEGEMRELEAEPDMNGPTMEEKLASFQLLNDGKEKNTTHKHKKKSKKRDLSNLDCSIRKKHVNGEGEVPELEAESDLNGPTMEEKQASLELLNDGKEKNTTHKHKKKSKKRELSNLDCSIREKHVNGEGEMQELEAESDMNGPTMEEKLASLQLLNDGKEKNTTHKHKKKSKKRELSNLDCSIREKHVNGEGEMQELEAESDMNGPTMEEKLASLQLLNDGKEKNTTEEETPPSKCIPSADSVHVLLKQALHAQDHALLLNCLSMKDEKVITKSTELLNPSEALKLLKSLISMIELRGAILICALPWIKCLLSLHASSIASQESSLQLLNSLYQLIDSRTSTYRSALQLSTCLDCLLTEIPEGDEESAAPVIIYEDGDSDGDEGEESDVSMERDDENEGLGTVIDSADNSDGADIMSD</sequence>
<dbReference type="EMBL" id="JBBWWR010000012">
    <property type="protein sequence ID" value="KAK8958244.1"/>
    <property type="molecule type" value="Genomic_DNA"/>
</dbReference>
<dbReference type="InterPro" id="IPR007148">
    <property type="entry name" value="SSU_processome_Utp12"/>
</dbReference>
<feature type="domain" description="Small-subunit processome Utp12" evidence="2">
    <location>
        <begin position="289"/>
        <end position="391"/>
    </location>
</feature>
<comment type="caution">
    <text evidence="3">The sequence shown here is derived from an EMBL/GenBank/DDBJ whole genome shotgun (WGS) entry which is preliminary data.</text>
</comment>
<feature type="compositionally biased region" description="Basic and acidic residues" evidence="1">
    <location>
        <begin position="145"/>
        <end position="161"/>
    </location>
</feature>
<organism evidence="3 4">
    <name type="scientific">Platanthera guangdongensis</name>
    <dbReference type="NCBI Taxonomy" id="2320717"/>
    <lineage>
        <taxon>Eukaryota</taxon>
        <taxon>Viridiplantae</taxon>
        <taxon>Streptophyta</taxon>
        <taxon>Embryophyta</taxon>
        <taxon>Tracheophyta</taxon>
        <taxon>Spermatophyta</taxon>
        <taxon>Magnoliopsida</taxon>
        <taxon>Liliopsida</taxon>
        <taxon>Asparagales</taxon>
        <taxon>Orchidaceae</taxon>
        <taxon>Orchidoideae</taxon>
        <taxon>Orchideae</taxon>
        <taxon>Orchidinae</taxon>
        <taxon>Platanthera</taxon>
    </lineage>
</organism>